<dbReference type="AlphaFoldDB" id="A0AA90T8Y8"/>
<dbReference type="EMBL" id="JAUYZK010000001">
    <property type="protein sequence ID" value="MDP2538297.1"/>
    <property type="molecule type" value="Genomic_DNA"/>
</dbReference>
<dbReference type="PANTHER" id="PTHR43363">
    <property type="entry name" value="HYPOXANTHINE PHOSPHORIBOSYLTRANSFERASE"/>
    <property type="match status" value="1"/>
</dbReference>
<evidence type="ECO:0000313" key="6">
    <source>
        <dbReference type="Proteomes" id="UP001177258"/>
    </source>
</evidence>
<evidence type="ECO:0000313" key="5">
    <source>
        <dbReference type="EMBL" id="MDP2538297.1"/>
    </source>
</evidence>
<sequence>MYYSYADFLEDLKALRTKVEKNIGIPDAIVCIARGGMVMSHMLSLAWNLRSIYTLNAISYSDQNVQSSLIIENMPNIKPEHKKILVVDEIVDSGKSLEEILQKLRSGNPQAEFYSAVIFQRTNAKIFADFYVKPPSLEWIDFFWEVDMLEKRS</sequence>
<dbReference type="Pfam" id="PF00156">
    <property type="entry name" value="Pribosyltran"/>
    <property type="match status" value="1"/>
</dbReference>
<reference evidence="5 7" key="1">
    <citation type="submission" date="2023-07" db="EMBL/GenBank/DDBJ databases">
        <title>Unpublished Manusciprt.</title>
        <authorList>
            <person name="Aydin F."/>
            <person name="Tarhane S."/>
            <person name="Saticioglu I.B."/>
            <person name="Karakaya E."/>
            <person name="Abay S."/>
            <person name="Guran O."/>
            <person name="Bozkurt E."/>
            <person name="Uzum N."/>
            <person name="Olgun K."/>
            <person name="Jablonski D."/>
        </authorList>
    </citation>
    <scope>NUCLEOTIDE SEQUENCE</scope>
    <source>
        <strain evidence="7">faydin-H75</strain>
        <strain evidence="5">Faydin-H76</strain>
    </source>
</reference>
<dbReference type="Gene3D" id="3.40.50.2020">
    <property type="match status" value="1"/>
</dbReference>
<evidence type="ECO:0000256" key="2">
    <source>
        <dbReference type="ARBA" id="ARBA00022679"/>
    </source>
</evidence>
<evidence type="ECO:0000313" key="7">
    <source>
        <dbReference type="Proteomes" id="UP001240777"/>
    </source>
</evidence>
<feature type="domain" description="Phosphoribosyltransferase" evidence="3">
    <location>
        <begin position="25"/>
        <end position="150"/>
    </location>
</feature>
<dbReference type="GO" id="GO:0016757">
    <property type="term" value="F:glycosyltransferase activity"/>
    <property type="evidence" value="ECO:0007669"/>
    <property type="project" value="UniProtKB-KW"/>
</dbReference>
<dbReference type="PANTHER" id="PTHR43363:SF1">
    <property type="entry name" value="HYPOXANTHINE-GUANINE PHOSPHORIBOSYLTRANSFERASE"/>
    <property type="match status" value="1"/>
</dbReference>
<name>A0AA90T8Y8_9HELI</name>
<reference evidence="4 6" key="3">
    <citation type="journal article" date="2024" name="Syst. Appl. Microbiol.">
        <title>Helicobacter cappadocius sp. nov., from lizards: The first psychrotrophic Helicobacter species.</title>
        <authorList>
            <person name="Aydin F."/>
            <person name="Tarhane S."/>
            <person name="Karakaya E."/>
            <person name="Abay S."/>
            <person name="Kayman T."/>
            <person name="Guran O."/>
            <person name="Bozkurt E."/>
            <person name="Uzum N."/>
            <person name="Avci A."/>
            <person name="Olgun K."/>
            <person name="Jablonski D."/>
            <person name="Guran C."/>
            <person name="Burcin Saticioglu I."/>
        </authorList>
    </citation>
    <scope>NUCLEOTIDE SEQUENCE [LARGE SCALE GENOMIC DNA]</scope>
    <source>
        <strain evidence="4">Faydin-H75</strain>
        <strain evidence="6">faydin-H76</strain>
    </source>
</reference>
<dbReference type="Proteomes" id="UP001177258">
    <property type="component" value="Unassembled WGS sequence"/>
</dbReference>
<dbReference type="CDD" id="cd06223">
    <property type="entry name" value="PRTases_typeI"/>
    <property type="match status" value="1"/>
</dbReference>
<dbReference type="InterPro" id="IPR029057">
    <property type="entry name" value="PRTase-like"/>
</dbReference>
<organism evidence="5 6">
    <name type="scientific">Helicobacter cappadocius</name>
    <dbReference type="NCBI Taxonomy" id="3063998"/>
    <lineage>
        <taxon>Bacteria</taxon>
        <taxon>Pseudomonadati</taxon>
        <taxon>Campylobacterota</taxon>
        <taxon>Epsilonproteobacteria</taxon>
        <taxon>Campylobacterales</taxon>
        <taxon>Helicobacteraceae</taxon>
        <taxon>Helicobacter</taxon>
    </lineage>
</organism>
<dbReference type="RefSeq" id="WP_305516271.1">
    <property type="nucleotide sequence ID" value="NZ_JAUPEV010000001.1"/>
</dbReference>
<keyword evidence="7" id="KW-1185">Reference proteome</keyword>
<keyword evidence="2" id="KW-0808">Transferase</keyword>
<accession>A0AA90T8Y8</accession>
<dbReference type="SUPFAM" id="SSF53271">
    <property type="entry name" value="PRTase-like"/>
    <property type="match status" value="1"/>
</dbReference>
<dbReference type="EMBL" id="JAUPEV010000001">
    <property type="protein sequence ID" value="MDO7252430.1"/>
    <property type="molecule type" value="Genomic_DNA"/>
</dbReference>
<dbReference type="InterPro" id="IPR000836">
    <property type="entry name" value="PRTase_dom"/>
</dbReference>
<evidence type="ECO:0000313" key="4">
    <source>
        <dbReference type="EMBL" id="MDO7252430.1"/>
    </source>
</evidence>
<protein>
    <submittedName>
        <fullName evidence="5">Phosphoribosyltransferase family protein</fullName>
    </submittedName>
</protein>
<comment type="caution">
    <text evidence="5">The sequence shown here is derived from an EMBL/GenBank/DDBJ whole genome shotgun (WGS) entry which is preliminary data.</text>
</comment>
<gene>
    <name evidence="4" type="ORF">Q5I04_00655</name>
    <name evidence="5" type="ORF">Q5I06_00655</name>
</gene>
<evidence type="ECO:0000256" key="1">
    <source>
        <dbReference type="ARBA" id="ARBA00022676"/>
    </source>
</evidence>
<proteinExistence type="predicted"/>
<dbReference type="Proteomes" id="UP001240777">
    <property type="component" value="Unassembled WGS sequence"/>
</dbReference>
<reference evidence="4" key="2">
    <citation type="submission" date="2023-07" db="EMBL/GenBank/DDBJ databases">
        <authorList>
            <person name="Aydin F."/>
            <person name="Tarhane S."/>
            <person name="Saticioglu I.B."/>
            <person name="Karakaya E."/>
            <person name="Abay S."/>
            <person name="Guran O."/>
            <person name="Bozkurt E."/>
            <person name="Uzum N."/>
            <person name="Olgun K."/>
            <person name="Jablonski D."/>
        </authorList>
    </citation>
    <scope>NUCLEOTIDE SEQUENCE</scope>
    <source>
        <strain evidence="4">Faydin-H75</strain>
    </source>
</reference>
<evidence type="ECO:0000259" key="3">
    <source>
        <dbReference type="Pfam" id="PF00156"/>
    </source>
</evidence>
<keyword evidence="1 5" id="KW-0328">Glycosyltransferase</keyword>